<sequence>MCTDCSEFFIPISVRARYCGAAIPPLHIPKSHMEKRHGFLAVSVVFFVSSWFTICLRIYVRAYMLRSWGRDDWTMVASQILFTAYLIGQIGIYVHGGGLHMWVVSASRRSRAIQYLYAVELLYQPTNLSLKFAIGFFILRVARDKRHRIIIYTVLTVSCLHSLAFIIVLLQQCHPISAYWDTKYVEGHYCTSLEILLALNYALSAVNIVTDWTIAILPIFIVRKTQMPPFQKRSVAIIFALGALGSAATIIRLPFIGGLQSPAKRVEEDYIYNVIDALIWTIVEVGLGATAANIATLWPLLRGSQRVLTRKSSDPDRRRLFPERPPSRLGILPSIEKPMPVLLPDSRQSAEIRWEDGWEPRPRIHDPAHRLTSAV</sequence>
<dbReference type="Proteomes" id="UP001138500">
    <property type="component" value="Unassembled WGS sequence"/>
</dbReference>
<feature type="transmembrane region" description="Helical" evidence="6">
    <location>
        <begin position="277"/>
        <end position="301"/>
    </location>
</feature>
<organism evidence="8 9">
    <name type="scientific">Teratosphaeria destructans</name>
    <dbReference type="NCBI Taxonomy" id="418781"/>
    <lineage>
        <taxon>Eukaryota</taxon>
        <taxon>Fungi</taxon>
        <taxon>Dikarya</taxon>
        <taxon>Ascomycota</taxon>
        <taxon>Pezizomycotina</taxon>
        <taxon>Dothideomycetes</taxon>
        <taxon>Dothideomycetidae</taxon>
        <taxon>Mycosphaerellales</taxon>
        <taxon>Teratosphaeriaceae</taxon>
        <taxon>Teratosphaeria</taxon>
    </lineage>
</organism>
<dbReference type="InterPro" id="IPR049326">
    <property type="entry name" value="Rhodopsin_dom_fungi"/>
</dbReference>
<feature type="transmembrane region" description="Helical" evidence="6">
    <location>
        <begin position="234"/>
        <end position="257"/>
    </location>
</feature>
<name>A0A9W7SXU8_9PEZI</name>
<reference evidence="8 9" key="1">
    <citation type="journal article" date="2018" name="IMA Fungus">
        <title>IMA Genome-F 10: Nine draft genome sequences of Claviceps purpurea s.lat., including C. arundinis, C. humidiphila, and C. cf. spartinae, pseudomolecules for the pitch canker pathogen Fusarium circinatum, draft genome of Davidsoniella eucalypti, Grosmannia galeiformis, Quambalaria eucalypti, and Teratosphaeria destructans.</title>
        <authorList>
            <person name="Wingfield B.D."/>
            <person name="Liu M."/>
            <person name="Nguyen H.D."/>
            <person name="Lane F.A."/>
            <person name="Morgan S.W."/>
            <person name="De Vos L."/>
            <person name="Wilken P.M."/>
            <person name="Duong T.A."/>
            <person name="Aylward J."/>
            <person name="Coetzee M.P."/>
            <person name="Dadej K."/>
            <person name="De Beer Z.W."/>
            <person name="Findlay W."/>
            <person name="Havenga M."/>
            <person name="Kolarik M."/>
            <person name="Menzies J.G."/>
            <person name="Naidoo K."/>
            <person name="Pochopski O."/>
            <person name="Shoukouhi P."/>
            <person name="Santana Q.C."/>
            <person name="Seifert K.A."/>
            <person name="Soal N."/>
            <person name="Steenkamp E.T."/>
            <person name="Tatham C.T."/>
            <person name="van der Nest M.A."/>
            <person name="Wingfield M.J."/>
        </authorList>
    </citation>
    <scope>NUCLEOTIDE SEQUENCE [LARGE SCALE GENOMIC DNA]</scope>
    <source>
        <strain evidence="8">CMW44962</strain>
    </source>
</reference>
<feature type="domain" description="Rhodopsin" evidence="7">
    <location>
        <begin position="56"/>
        <end position="302"/>
    </location>
</feature>
<evidence type="ECO:0000259" key="7">
    <source>
        <dbReference type="Pfam" id="PF20684"/>
    </source>
</evidence>
<proteinExistence type="inferred from homology"/>
<evidence type="ECO:0000256" key="4">
    <source>
        <dbReference type="ARBA" id="ARBA00023136"/>
    </source>
</evidence>
<dbReference type="Pfam" id="PF20684">
    <property type="entry name" value="Fung_rhodopsin"/>
    <property type="match status" value="1"/>
</dbReference>
<evidence type="ECO:0000256" key="3">
    <source>
        <dbReference type="ARBA" id="ARBA00022989"/>
    </source>
</evidence>
<feature type="transmembrane region" description="Helical" evidence="6">
    <location>
        <begin position="39"/>
        <end position="60"/>
    </location>
</feature>
<dbReference type="InterPro" id="IPR052337">
    <property type="entry name" value="SAT4-like"/>
</dbReference>
<dbReference type="EMBL" id="RIBY02000691">
    <property type="protein sequence ID" value="KAH9838850.1"/>
    <property type="molecule type" value="Genomic_DNA"/>
</dbReference>
<keyword evidence="4 6" id="KW-0472">Membrane</keyword>
<keyword evidence="3 6" id="KW-1133">Transmembrane helix</keyword>
<keyword evidence="9" id="KW-1185">Reference proteome</keyword>
<comment type="caution">
    <text evidence="8">The sequence shown here is derived from an EMBL/GenBank/DDBJ whole genome shotgun (WGS) entry which is preliminary data.</text>
</comment>
<dbReference type="PANTHER" id="PTHR33048">
    <property type="entry name" value="PTH11-LIKE INTEGRAL MEMBRANE PROTEIN (AFU_ORTHOLOGUE AFUA_5G11245)"/>
    <property type="match status" value="1"/>
</dbReference>
<feature type="transmembrane region" description="Helical" evidence="6">
    <location>
        <begin position="80"/>
        <end position="102"/>
    </location>
</feature>
<dbReference type="PANTHER" id="PTHR33048:SF96">
    <property type="entry name" value="INTEGRAL MEMBRANE PROTEIN"/>
    <property type="match status" value="1"/>
</dbReference>
<dbReference type="AlphaFoldDB" id="A0A9W7SXU8"/>
<gene>
    <name evidence="8" type="ORF">Tdes44962_MAKER08169</name>
</gene>
<feature type="transmembrane region" description="Helical" evidence="6">
    <location>
        <begin position="201"/>
        <end position="222"/>
    </location>
</feature>
<evidence type="ECO:0000256" key="5">
    <source>
        <dbReference type="ARBA" id="ARBA00038359"/>
    </source>
</evidence>
<protein>
    <submittedName>
        <fullName evidence="8">Integral membrane protein</fullName>
    </submittedName>
</protein>
<feature type="transmembrane region" description="Helical" evidence="6">
    <location>
        <begin position="149"/>
        <end position="170"/>
    </location>
</feature>
<accession>A0A9W7SXU8</accession>
<evidence type="ECO:0000313" key="9">
    <source>
        <dbReference type="Proteomes" id="UP001138500"/>
    </source>
</evidence>
<keyword evidence="2 6" id="KW-0812">Transmembrane</keyword>
<comment type="similarity">
    <text evidence="5">Belongs to the SAT4 family.</text>
</comment>
<reference evidence="8 9" key="2">
    <citation type="journal article" date="2021" name="Curr. Genet.">
        <title>Genetic response to nitrogen starvation in the aggressive Eucalyptus foliar pathogen Teratosphaeria destructans.</title>
        <authorList>
            <person name="Havenga M."/>
            <person name="Wingfield B.D."/>
            <person name="Wingfield M.J."/>
            <person name="Dreyer L.L."/>
            <person name="Roets F."/>
            <person name="Aylward J."/>
        </authorList>
    </citation>
    <scope>NUCLEOTIDE SEQUENCE [LARGE SCALE GENOMIC DNA]</scope>
    <source>
        <strain evidence="8">CMW44962</strain>
    </source>
</reference>
<evidence type="ECO:0000256" key="1">
    <source>
        <dbReference type="ARBA" id="ARBA00004141"/>
    </source>
</evidence>
<comment type="subcellular location">
    <subcellularLocation>
        <location evidence="1">Membrane</location>
        <topology evidence="1">Multi-pass membrane protein</topology>
    </subcellularLocation>
</comment>
<dbReference type="GO" id="GO:0016020">
    <property type="term" value="C:membrane"/>
    <property type="evidence" value="ECO:0007669"/>
    <property type="project" value="UniProtKB-SubCell"/>
</dbReference>
<evidence type="ECO:0000256" key="2">
    <source>
        <dbReference type="ARBA" id="ARBA00022692"/>
    </source>
</evidence>
<dbReference type="OrthoDB" id="3923077at2759"/>
<evidence type="ECO:0000256" key="6">
    <source>
        <dbReference type="SAM" id="Phobius"/>
    </source>
</evidence>
<evidence type="ECO:0000313" key="8">
    <source>
        <dbReference type="EMBL" id="KAH9838850.1"/>
    </source>
</evidence>